<organism evidence="1 2">
    <name type="scientific">Colletotrichum incanum</name>
    <name type="common">Soybean anthracnose fungus</name>
    <dbReference type="NCBI Taxonomy" id="1573173"/>
    <lineage>
        <taxon>Eukaryota</taxon>
        <taxon>Fungi</taxon>
        <taxon>Dikarya</taxon>
        <taxon>Ascomycota</taxon>
        <taxon>Pezizomycotina</taxon>
        <taxon>Sordariomycetes</taxon>
        <taxon>Hypocreomycetidae</taxon>
        <taxon>Glomerellales</taxon>
        <taxon>Glomerellaceae</taxon>
        <taxon>Colletotrichum</taxon>
        <taxon>Colletotrichum spaethianum species complex</taxon>
    </lineage>
</organism>
<proteinExistence type="predicted"/>
<dbReference type="Proteomes" id="UP000076584">
    <property type="component" value="Unassembled WGS sequence"/>
</dbReference>
<sequence>MGIGTDQQSRTAVGCFEAYNTLKEVFPCLAATHHNSRHRFIWALLGNCIIFLDARDSVKIDSFTLLQIPNYPGQITHITHIAINPQSSFWGFASRAMGRVYTISSNVQKVLLVHDDNVVMDEVKAMIVIAMSRDGGSLPCPKLHIPEEFQKTILKSDECHSPEWPQRPELLVWTTAGTQLRSTSGSLPLPHLLQYIGLSATNTLRLLEAIYILTDDRSQVPNKEIQKVLSTECNEIDDSE</sequence>
<accession>A0A167DFD4</accession>
<gene>
    <name evidence="1" type="ORF">CI238_08184</name>
</gene>
<protein>
    <submittedName>
        <fullName evidence="1">Uncharacterized protein</fullName>
    </submittedName>
</protein>
<evidence type="ECO:0000313" key="2">
    <source>
        <dbReference type="Proteomes" id="UP000076584"/>
    </source>
</evidence>
<evidence type="ECO:0000313" key="1">
    <source>
        <dbReference type="EMBL" id="KZL83800.1"/>
    </source>
</evidence>
<dbReference type="EMBL" id="LFIW01001066">
    <property type="protein sequence ID" value="KZL83800.1"/>
    <property type="molecule type" value="Genomic_DNA"/>
</dbReference>
<keyword evidence="2" id="KW-1185">Reference proteome</keyword>
<dbReference type="AlphaFoldDB" id="A0A167DFD4"/>
<reference evidence="1 2" key="1">
    <citation type="submission" date="2015-06" db="EMBL/GenBank/DDBJ databases">
        <title>Survival trade-offs in plant roots during colonization by closely related pathogenic and mutualistic fungi.</title>
        <authorList>
            <person name="Hacquard S."/>
            <person name="Kracher B."/>
            <person name="Hiruma K."/>
            <person name="Weinman A."/>
            <person name="Muench P."/>
            <person name="Garrido Oter R."/>
            <person name="Ver Loren van Themaat E."/>
            <person name="Dallerey J.-F."/>
            <person name="Damm U."/>
            <person name="Henrissat B."/>
            <person name="Lespinet O."/>
            <person name="Thon M."/>
            <person name="Kemen E."/>
            <person name="McHardy A.C."/>
            <person name="Schulze-Lefert P."/>
            <person name="O'Connell R.J."/>
        </authorList>
    </citation>
    <scope>NUCLEOTIDE SEQUENCE [LARGE SCALE GENOMIC DNA]</scope>
    <source>
        <strain evidence="1 2">MAFF 238704</strain>
    </source>
</reference>
<name>A0A167DFD4_COLIC</name>
<comment type="caution">
    <text evidence="1">The sequence shown here is derived from an EMBL/GenBank/DDBJ whole genome shotgun (WGS) entry which is preliminary data.</text>
</comment>